<accession>A0A0F9I7S9</accession>
<sequence length="53" mass="6301">MKEPWLIHIAIESDFKLPLENMKTRTGAPFSHYINRALKTQLKRDGYLKSEKR</sequence>
<organism evidence="1">
    <name type="scientific">marine sediment metagenome</name>
    <dbReference type="NCBI Taxonomy" id="412755"/>
    <lineage>
        <taxon>unclassified sequences</taxon>
        <taxon>metagenomes</taxon>
        <taxon>ecological metagenomes</taxon>
    </lineage>
</organism>
<name>A0A0F9I7S9_9ZZZZ</name>
<reference evidence="1" key="1">
    <citation type="journal article" date="2015" name="Nature">
        <title>Complex archaea that bridge the gap between prokaryotes and eukaryotes.</title>
        <authorList>
            <person name="Spang A."/>
            <person name="Saw J.H."/>
            <person name="Jorgensen S.L."/>
            <person name="Zaremba-Niedzwiedzka K."/>
            <person name="Martijn J."/>
            <person name="Lind A.E."/>
            <person name="van Eijk R."/>
            <person name="Schleper C."/>
            <person name="Guy L."/>
            <person name="Ettema T.J."/>
        </authorList>
    </citation>
    <scope>NUCLEOTIDE SEQUENCE</scope>
</reference>
<gene>
    <name evidence="1" type="ORF">LCGC14_1974870</name>
</gene>
<evidence type="ECO:0000313" key="1">
    <source>
        <dbReference type="EMBL" id="KKL83427.1"/>
    </source>
</evidence>
<proteinExistence type="predicted"/>
<protein>
    <submittedName>
        <fullName evidence="1">Uncharacterized protein</fullName>
    </submittedName>
</protein>
<comment type="caution">
    <text evidence="1">The sequence shown here is derived from an EMBL/GenBank/DDBJ whole genome shotgun (WGS) entry which is preliminary data.</text>
</comment>
<dbReference type="AlphaFoldDB" id="A0A0F9I7S9"/>
<dbReference type="EMBL" id="LAZR01021981">
    <property type="protein sequence ID" value="KKL83427.1"/>
    <property type="molecule type" value="Genomic_DNA"/>
</dbReference>